<dbReference type="AlphaFoldDB" id="A0A6J0JPZ4"/>
<evidence type="ECO:0000256" key="3">
    <source>
        <dbReference type="ARBA" id="ARBA00022705"/>
    </source>
</evidence>
<evidence type="ECO:0000256" key="5">
    <source>
        <dbReference type="ARBA" id="ARBA00023242"/>
    </source>
</evidence>
<dbReference type="Proteomes" id="UP000504610">
    <property type="component" value="Chromosome 6"/>
</dbReference>
<reference evidence="8" key="2">
    <citation type="submission" date="2025-08" db="UniProtKB">
        <authorList>
            <consortium name="RefSeq"/>
        </authorList>
    </citation>
    <scope>IDENTIFICATION</scope>
    <source>
        <tissue evidence="8">Leaf</tissue>
    </source>
</reference>
<keyword evidence="3 6" id="KW-0235">DNA replication</keyword>
<dbReference type="KEGG" id="rsz:108810115"/>
<accession>A0A6J0JPZ4</accession>
<dbReference type="GO" id="GO:0003677">
    <property type="term" value="F:DNA binding"/>
    <property type="evidence" value="ECO:0007669"/>
    <property type="project" value="UniProtKB-UniRule"/>
</dbReference>
<keyword evidence="4 6" id="KW-0238">DNA-binding</keyword>
<evidence type="ECO:0000256" key="4">
    <source>
        <dbReference type="ARBA" id="ARBA00023125"/>
    </source>
</evidence>
<dbReference type="InterPro" id="IPR029052">
    <property type="entry name" value="Metallo-depent_PP-like"/>
</dbReference>
<dbReference type="PIRSF" id="PIRSF000799">
    <property type="entry name" value="DNA_pol_eps_2"/>
    <property type="match status" value="1"/>
</dbReference>
<evidence type="ECO:0000256" key="2">
    <source>
        <dbReference type="ARBA" id="ARBA00009560"/>
    </source>
</evidence>
<dbReference type="Pfam" id="PF04042">
    <property type="entry name" value="DNA_pol_E_B"/>
    <property type="match status" value="1"/>
</dbReference>
<comment type="subcellular location">
    <subcellularLocation>
        <location evidence="1 6">Nucleus</location>
    </subcellularLocation>
</comment>
<sequence length="519" mass="58748">MSMRKKIQKKFRIRGYYLKMDALNSILSFADQFPGDEEGEAIDLLLDHLQLENLNSRAVDAKSVEGVINLLLGAYEEPTTSNAASSLSVIDAFLVPKYRYDSVTRQFIEHTTCLPVHGEAFSKTELYRERFMLLLQRVSRSEFFSRPVFDPDKSQFDNCEISPIQSLVFQMGKRWVMGVISQLEDGHFYLEDLSASVEIDLTKAKITPGFFTENTIILAEGEMMHDGIFQVIACGFPPLEGSRDKTRIKTHTGFGNDMLTTVRLGDTKKIQQPVNETFVILSDIWLDDEDVLRKLDKVLDDFESVEEIVPSLFVFMGNFFSTSSNLSFASSSSLRKQFGKFGRLIGNHPRLKESSRFLFIPGPHDAGPSTALPRCGLPNYLTQELRHVIPNAIFPSNPCRVKLCNQEIVFFRKDLLYQMRRSCLITPSSADDPFLHLAHTITHQSHLCPLPLMVQPIIWNYDHSLRLYPSPDTIVLGDLSKQKVVEVGGTTCFNPGSFSIDSTFVAYRPSTQEVKLSKL</sequence>
<evidence type="ECO:0000256" key="6">
    <source>
        <dbReference type="PIRNR" id="PIRNR000799"/>
    </source>
</evidence>
<proteinExistence type="inferred from homology"/>
<comment type="function">
    <text evidence="6">Participates in DNA repair and in chromosomal DNA replication.</text>
</comment>
<keyword evidence="7" id="KW-1185">Reference proteome</keyword>
<evidence type="ECO:0000256" key="1">
    <source>
        <dbReference type="ARBA" id="ARBA00004123"/>
    </source>
</evidence>
<reference evidence="7" key="1">
    <citation type="journal article" date="2019" name="Database">
        <title>The radish genome database (RadishGD): an integrated information resource for radish genomics.</title>
        <authorList>
            <person name="Yu H.J."/>
            <person name="Baek S."/>
            <person name="Lee Y.J."/>
            <person name="Cho A."/>
            <person name="Mun J.H."/>
        </authorList>
    </citation>
    <scope>NUCLEOTIDE SEQUENCE [LARGE SCALE GENOMIC DNA]</scope>
    <source>
        <strain evidence="7">cv. WK10039</strain>
    </source>
</reference>
<dbReference type="GO" id="GO:0008622">
    <property type="term" value="C:epsilon DNA polymerase complex"/>
    <property type="evidence" value="ECO:0007669"/>
    <property type="project" value="UniProtKB-UniRule"/>
</dbReference>
<dbReference type="SUPFAM" id="SSF56300">
    <property type="entry name" value="Metallo-dependent phosphatases"/>
    <property type="match status" value="1"/>
</dbReference>
<evidence type="ECO:0000313" key="7">
    <source>
        <dbReference type="Proteomes" id="UP000504610"/>
    </source>
</evidence>
<dbReference type="RefSeq" id="XP_018437750.1">
    <property type="nucleotide sequence ID" value="XM_018582248.2"/>
</dbReference>
<dbReference type="PANTHER" id="PTHR12708:SF0">
    <property type="entry name" value="DNA POLYMERASE EPSILON SUBUNIT 2"/>
    <property type="match status" value="1"/>
</dbReference>
<organism evidence="7 8">
    <name type="scientific">Raphanus sativus</name>
    <name type="common">Radish</name>
    <name type="synonym">Raphanus raphanistrum var. sativus</name>
    <dbReference type="NCBI Taxonomy" id="3726"/>
    <lineage>
        <taxon>Eukaryota</taxon>
        <taxon>Viridiplantae</taxon>
        <taxon>Streptophyta</taxon>
        <taxon>Embryophyta</taxon>
        <taxon>Tracheophyta</taxon>
        <taxon>Spermatophyta</taxon>
        <taxon>Magnoliopsida</taxon>
        <taxon>eudicotyledons</taxon>
        <taxon>Gunneridae</taxon>
        <taxon>Pentapetalae</taxon>
        <taxon>rosids</taxon>
        <taxon>malvids</taxon>
        <taxon>Brassicales</taxon>
        <taxon>Brassicaceae</taxon>
        <taxon>Brassiceae</taxon>
        <taxon>Raphanus</taxon>
    </lineage>
</organism>
<dbReference type="GO" id="GO:0006261">
    <property type="term" value="P:DNA-templated DNA replication"/>
    <property type="evidence" value="ECO:0007669"/>
    <property type="project" value="InterPro"/>
</dbReference>
<dbReference type="GO" id="GO:0042276">
    <property type="term" value="P:error-prone translesion synthesis"/>
    <property type="evidence" value="ECO:0007669"/>
    <property type="project" value="TreeGrafter"/>
</dbReference>
<protein>
    <recommendedName>
        <fullName evidence="6">DNA polymerase epsilon subunit</fullName>
    </recommendedName>
    <alternativeName>
        <fullName evidence="6">DNA polymerase II subunit 2</fullName>
    </alternativeName>
</protein>
<evidence type="ECO:0000313" key="8">
    <source>
        <dbReference type="RefSeq" id="XP_018437750.1"/>
    </source>
</evidence>
<dbReference type="InterPro" id="IPR007185">
    <property type="entry name" value="DNA_pol_a/d/e_bsu"/>
</dbReference>
<dbReference type="GeneID" id="108810115"/>
<keyword evidence="5 6" id="KW-0539">Nucleus</keyword>
<dbReference type="OrthoDB" id="10254730at2759"/>
<dbReference type="PANTHER" id="PTHR12708">
    <property type="entry name" value="DNA POLYMERASE EPSILON SUBUNIT B"/>
    <property type="match status" value="1"/>
</dbReference>
<dbReference type="RefSeq" id="XP_018437767.2">
    <property type="nucleotide sequence ID" value="XM_018582265.2"/>
</dbReference>
<name>A0A6J0JPZ4_RAPSA</name>
<dbReference type="KEGG" id="rsz:108810133"/>
<comment type="similarity">
    <text evidence="2 6">Belongs to the DNA polymerase epsilon subunit B family.</text>
</comment>
<dbReference type="InterPro" id="IPR016266">
    <property type="entry name" value="POLE2"/>
</dbReference>
<gene>
    <name evidence="8" type="primary">LOC108810115</name>
</gene>
<dbReference type="Gene3D" id="1.10.8.60">
    <property type="match status" value="1"/>
</dbReference>